<name>A0A2G5UAG9_9PELO</name>
<feature type="compositionally biased region" description="Basic and acidic residues" evidence="2">
    <location>
        <begin position="707"/>
        <end position="716"/>
    </location>
</feature>
<feature type="region of interest" description="Disordered" evidence="2">
    <location>
        <begin position="751"/>
        <end position="818"/>
    </location>
</feature>
<feature type="region of interest" description="Disordered" evidence="2">
    <location>
        <begin position="1063"/>
        <end position="1084"/>
    </location>
</feature>
<dbReference type="OrthoDB" id="10257972at2759"/>
<organism evidence="3 4">
    <name type="scientific">Caenorhabditis nigoni</name>
    <dbReference type="NCBI Taxonomy" id="1611254"/>
    <lineage>
        <taxon>Eukaryota</taxon>
        <taxon>Metazoa</taxon>
        <taxon>Ecdysozoa</taxon>
        <taxon>Nematoda</taxon>
        <taxon>Chromadorea</taxon>
        <taxon>Rhabditida</taxon>
        <taxon>Rhabditina</taxon>
        <taxon>Rhabditomorpha</taxon>
        <taxon>Rhabditoidea</taxon>
        <taxon>Rhabditidae</taxon>
        <taxon>Peloderinae</taxon>
        <taxon>Caenorhabditis</taxon>
    </lineage>
</organism>
<dbReference type="SUPFAM" id="SSF53335">
    <property type="entry name" value="S-adenosyl-L-methionine-dependent methyltransferases"/>
    <property type="match status" value="1"/>
</dbReference>
<accession>A0A2G5UAG9</accession>
<dbReference type="PANTHER" id="PTHR11579">
    <property type="entry name" value="PROTEIN-L-ISOASPARTATE O-METHYLTRANSFERASE"/>
    <property type="match status" value="1"/>
</dbReference>
<reference evidence="4" key="1">
    <citation type="submission" date="2017-10" db="EMBL/GenBank/DDBJ databases">
        <title>Rapid genome shrinkage in a self-fertile nematode reveals novel sperm competition proteins.</title>
        <authorList>
            <person name="Yin D."/>
            <person name="Schwarz E.M."/>
            <person name="Thomas C.G."/>
            <person name="Felde R.L."/>
            <person name="Korf I.F."/>
            <person name="Cutter A.D."/>
            <person name="Schartner C.M."/>
            <person name="Ralston E.J."/>
            <person name="Meyer B.J."/>
            <person name="Haag E.S."/>
        </authorList>
    </citation>
    <scope>NUCLEOTIDE SEQUENCE [LARGE SCALE GENOMIC DNA]</scope>
    <source>
        <strain evidence="4">JU1422</strain>
    </source>
</reference>
<evidence type="ECO:0000256" key="2">
    <source>
        <dbReference type="SAM" id="MobiDB-lite"/>
    </source>
</evidence>
<comment type="caution">
    <text evidence="3">The sequence shown here is derived from an EMBL/GenBank/DDBJ whole genome shotgun (WGS) entry which is preliminary data.</text>
</comment>
<feature type="region of interest" description="Disordered" evidence="2">
    <location>
        <begin position="833"/>
        <end position="884"/>
    </location>
</feature>
<dbReference type="STRING" id="1611254.A0A2G5UAG9"/>
<proteinExistence type="inferred from homology"/>
<feature type="compositionally biased region" description="Acidic residues" evidence="2">
    <location>
        <begin position="836"/>
        <end position="853"/>
    </location>
</feature>
<feature type="compositionally biased region" description="Polar residues" evidence="2">
    <location>
        <begin position="690"/>
        <end position="704"/>
    </location>
</feature>
<dbReference type="GO" id="GO:0004719">
    <property type="term" value="F:protein-L-isoaspartate (D-aspartate) O-methyltransferase activity"/>
    <property type="evidence" value="ECO:0007669"/>
    <property type="project" value="InterPro"/>
</dbReference>
<evidence type="ECO:0000313" key="4">
    <source>
        <dbReference type="Proteomes" id="UP000230233"/>
    </source>
</evidence>
<dbReference type="InterPro" id="IPR029063">
    <property type="entry name" value="SAM-dependent_MTases_sf"/>
</dbReference>
<dbReference type="Gene3D" id="3.40.50.150">
    <property type="entry name" value="Vaccinia Virus protein VP39"/>
    <property type="match status" value="1"/>
</dbReference>
<dbReference type="GO" id="GO:0005737">
    <property type="term" value="C:cytoplasm"/>
    <property type="evidence" value="ECO:0007669"/>
    <property type="project" value="TreeGrafter"/>
</dbReference>
<dbReference type="Pfam" id="PF01135">
    <property type="entry name" value="PCMT"/>
    <property type="match status" value="1"/>
</dbReference>
<gene>
    <name evidence="3" type="primary">Cnig_chr_IV.g15480</name>
    <name evidence="3" type="ORF">B9Z55_015480</name>
</gene>
<feature type="compositionally biased region" description="Low complexity" evidence="2">
    <location>
        <begin position="666"/>
        <end position="681"/>
    </location>
</feature>
<dbReference type="Proteomes" id="UP000230233">
    <property type="component" value="Chromosome IV"/>
</dbReference>
<evidence type="ECO:0000313" key="3">
    <source>
        <dbReference type="EMBL" id="PIC36524.1"/>
    </source>
</evidence>
<dbReference type="EMBL" id="PDUG01000004">
    <property type="protein sequence ID" value="PIC36524.1"/>
    <property type="molecule type" value="Genomic_DNA"/>
</dbReference>
<dbReference type="AlphaFoldDB" id="A0A2G5UAG9"/>
<protein>
    <submittedName>
        <fullName evidence="3">Uncharacterized protein</fullName>
    </submittedName>
</protein>
<feature type="compositionally biased region" description="Polar residues" evidence="2">
    <location>
        <begin position="779"/>
        <end position="797"/>
    </location>
</feature>
<dbReference type="PANTHER" id="PTHR11579:SF9">
    <property type="entry name" value="PROTEIN-L-ISOASPARTATE O-METHYLTRANSFERASE"/>
    <property type="match status" value="1"/>
</dbReference>
<sequence length="1152" mass="132087">MDNSESLDADHAIDRMVDQGTIRHRTIERAMRYVHRCEFVSRHQRLQQFLLPRVFPIHHGPLERMSQMDIHCKVAEHLRIEKGMKVLNVGSGSGFFSTVLGILVGDQGTNHGLEIYPKLIKNAESRVQKWVQKTASTAVGFSRPVFKSGDFNDPELWKRHLDMYDRIYISFVNHDLDCLRRALCMLKINGILIAPMNGWLCRYTRTTATNANCEFLERMSFSSGFLLPDGNSPPTPQFDSHETLQNRAIGSKPNFLNLRRCELLRGLSPSSTYRSFRIAPLSILCRQALRTKLRSEIYNHHVITRINVSLRVPIGGVPDRSDGRPLLTLDVVYFHPDEGPSTSGPQIRRIRETIARLNSESSAAELQHQVWAELTSRDRAVRIRAANALGALHGPDALREAIETIESDECRDQRCVRYIQQGRLRHNLGAGVVASENSSQILANALIIHEAIRESKELFPKGLVEYGYMYLNRFNKLISEVTDSRKQVAPLDEVAQPYDPIDVRIGEKWDQLIANGTRIDLTNPWQFGFITQLKINESGSLTRMIEDFFAITRNFQNLMGLEEAPAPEMTVTELSARVLEQFSQICQLWERYLKLLVIERQPHGRFGDQERDDLRGRVHRIRTELFVRCPEARPEIISETEEEFEIRRQMELENQTMREISEMAEEFFSSDSEASSGSVGDITVFPPTLPSSNGSNAQESSASQRLGDLRSEDYKNTQEAPMSGHRQSLEEGSGPLPEDIPVAVEQLRVQQNNQTMREIRVISSSSSSSDSSDEDQGTPEPSESQPNGPSANSTNHFSAHGPPNGSRPPESNGSGSSIWVPMQFMVPQELNQEANEPLETEFEESEDSEDSEDPFNPMDMAFPEGPMPVIPLRRPTTPPRIPRNERSLNARRQRIHQLHDVFGTQVLEQERRQLDRLRYHPEEIELLRALRTPNIDPEELERRQHAYAVWIRAQRQNGVPMRRNWNLRGMDQLIPEPTEERIRMWQDTFNPQLVNRGRNLLNRVEAIQQSPPPDPTIPMDIDFEPLSRLPRVSGDLSDDEIDQEEQELEHRFLAYEAARRLEDQSLEDQSSESESEELDPRHTPPRIQALSAKRQAVHEPHLLRKKRERQLRERNVALRAAHNSYSNRIQNLQIPEGIRRFLVDLTEKIDFE</sequence>
<evidence type="ECO:0000256" key="1">
    <source>
        <dbReference type="ARBA" id="ARBA00005369"/>
    </source>
</evidence>
<dbReference type="InterPro" id="IPR000682">
    <property type="entry name" value="PCMT"/>
</dbReference>
<feature type="region of interest" description="Disordered" evidence="2">
    <location>
        <begin position="666"/>
        <end position="738"/>
    </location>
</feature>
<feature type="compositionally biased region" description="Acidic residues" evidence="2">
    <location>
        <begin position="1064"/>
        <end position="1077"/>
    </location>
</feature>
<keyword evidence="4" id="KW-1185">Reference proteome</keyword>
<comment type="similarity">
    <text evidence="1">Belongs to the methyltransferase superfamily. L-isoaspartyl/D-aspartyl protein methyltransferase family.</text>
</comment>